<sequence>MPGGLCSMSTHNQRLGTYGEDTAAAYLVSHGYQIIDRNWRCAAGEVDIVAKASGGPICLVEVKTRSTFAYGHPAESITRAKIARMRQVAGYWRREKGGPHPVRLDLICVDASGTTPQVWHLEGADR</sequence>
<reference evidence="4" key="1">
    <citation type="submission" date="2016-10" db="EMBL/GenBank/DDBJ databases">
        <authorList>
            <person name="Varghese N."/>
            <person name="Submissions S."/>
        </authorList>
    </citation>
    <scope>NUCLEOTIDE SEQUENCE [LARGE SCALE GENOMIC DNA]</scope>
    <source>
        <strain evidence="4">KPR-1</strain>
    </source>
</reference>
<dbReference type="PANTHER" id="PTHR34039:SF1">
    <property type="entry name" value="UPF0102 PROTEIN YRAN"/>
    <property type="match status" value="1"/>
</dbReference>
<keyword evidence="3" id="KW-0255">Endonuclease</keyword>
<dbReference type="InterPro" id="IPR011856">
    <property type="entry name" value="tRNA_endonuc-like_dom_sf"/>
</dbReference>
<name>A0A1H4CXG5_9ACTO</name>
<gene>
    <name evidence="3" type="ORF">SAMN02910418_02082</name>
</gene>
<dbReference type="PANTHER" id="PTHR34039">
    <property type="entry name" value="UPF0102 PROTEIN YRAN"/>
    <property type="match status" value="1"/>
</dbReference>
<proteinExistence type="inferred from homology"/>
<evidence type="ECO:0000313" key="4">
    <source>
        <dbReference type="Proteomes" id="UP000199288"/>
    </source>
</evidence>
<evidence type="ECO:0000256" key="2">
    <source>
        <dbReference type="HAMAP-Rule" id="MF_00048"/>
    </source>
</evidence>
<keyword evidence="3" id="KW-0378">Hydrolase</keyword>
<dbReference type="EMBL" id="FNQV01000014">
    <property type="protein sequence ID" value="SEA65077.1"/>
    <property type="molecule type" value="Genomic_DNA"/>
</dbReference>
<dbReference type="GO" id="GO:0004519">
    <property type="term" value="F:endonuclease activity"/>
    <property type="evidence" value="ECO:0007669"/>
    <property type="project" value="UniProtKB-KW"/>
</dbReference>
<dbReference type="AlphaFoldDB" id="A0A1H4CXG5"/>
<dbReference type="HAMAP" id="MF_00048">
    <property type="entry name" value="UPF0102"/>
    <property type="match status" value="1"/>
</dbReference>
<dbReference type="InterPro" id="IPR003509">
    <property type="entry name" value="UPF0102_YraN-like"/>
</dbReference>
<keyword evidence="4" id="KW-1185">Reference proteome</keyword>
<dbReference type="GO" id="GO:0003676">
    <property type="term" value="F:nucleic acid binding"/>
    <property type="evidence" value="ECO:0007669"/>
    <property type="project" value="InterPro"/>
</dbReference>
<dbReference type="Gene3D" id="3.40.1350.10">
    <property type="match status" value="1"/>
</dbReference>
<comment type="similarity">
    <text evidence="1 2">Belongs to the UPF0102 family.</text>
</comment>
<evidence type="ECO:0000256" key="1">
    <source>
        <dbReference type="ARBA" id="ARBA00006738"/>
    </source>
</evidence>
<dbReference type="CDD" id="cd20736">
    <property type="entry name" value="PoNe_Nuclease"/>
    <property type="match status" value="1"/>
</dbReference>
<keyword evidence="3" id="KW-0540">Nuclease</keyword>
<accession>A0A1H4CXG5</accession>
<protein>
    <recommendedName>
        <fullName evidence="2">UPF0102 protein SAMN02910418_02082</fullName>
    </recommendedName>
</protein>
<dbReference type="Proteomes" id="UP000199288">
    <property type="component" value="Unassembled WGS sequence"/>
</dbReference>
<organism evidence="3 4">
    <name type="scientific">Bowdeniella nasicola</name>
    <dbReference type="NCBI Taxonomy" id="208480"/>
    <lineage>
        <taxon>Bacteria</taxon>
        <taxon>Bacillati</taxon>
        <taxon>Actinomycetota</taxon>
        <taxon>Actinomycetes</taxon>
        <taxon>Actinomycetales</taxon>
        <taxon>Actinomycetaceae</taxon>
        <taxon>Bowdeniella</taxon>
    </lineage>
</organism>
<dbReference type="Pfam" id="PF02021">
    <property type="entry name" value="UPF0102"/>
    <property type="match status" value="1"/>
</dbReference>
<dbReference type="InterPro" id="IPR011335">
    <property type="entry name" value="Restrct_endonuc-II-like"/>
</dbReference>
<evidence type="ECO:0000313" key="3">
    <source>
        <dbReference type="EMBL" id="SEA65077.1"/>
    </source>
</evidence>
<dbReference type="NCBIfam" id="NF009154">
    <property type="entry name" value="PRK12497.3-3"/>
    <property type="match status" value="1"/>
</dbReference>
<dbReference type="SUPFAM" id="SSF52980">
    <property type="entry name" value="Restriction endonuclease-like"/>
    <property type="match status" value="1"/>
</dbReference>